<dbReference type="CDD" id="cd00054">
    <property type="entry name" value="EGF_CA"/>
    <property type="match status" value="1"/>
</dbReference>
<protein>
    <recommendedName>
        <fullName evidence="6">EGF-like domain-containing protein</fullName>
    </recommendedName>
</protein>
<keyword evidence="1" id="KW-1015">Disulfide bond</keyword>
<dbReference type="AlphaFoldDB" id="A0AAN5C9F3"/>
<keyword evidence="3" id="KW-0175">Coiled coil</keyword>
<comment type="caution">
    <text evidence="7">The sequence shown here is derived from an EMBL/GenBank/DDBJ whole genome shotgun (WGS) entry which is preliminary data.</text>
</comment>
<reference evidence="8" key="1">
    <citation type="submission" date="2022-10" db="EMBL/GenBank/DDBJ databases">
        <title>Genome assembly of Pristionchus species.</title>
        <authorList>
            <person name="Yoshida K."/>
            <person name="Sommer R.J."/>
        </authorList>
    </citation>
    <scope>NUCLEOTIDE SEQUENCE [LARGE SCALE GENOMIC DNA]</scope>
    <source>
        <strain evidence="8">RS5460</strain>
    </source>
</reference>
<proteinExistence type="predicted"/>
<feature type="region of interest" description="Disordered" evidence="4">
    <location>
        <begin position="24"/>
        <end position="115"/>
    </location>
</feature>
<keyword evidence="8" id="KW-1185">Reference proteome</keyword>
<evidence type="ECO:0000256" key="3">
    <source>
        <dbReference type="SAM" id="Coils"/>
    </source>
</evidence>
<comment type="caution">
    <text evidence="2">Lacks conserved residue(s) required for the propagation of feature annotation.</text>
</comment>
<dbReference type="InterPro" id="IPR000742">
    <property type="entry name" value="EGF"/>
</dbReference>
<evidence type="ECO:0000313" key="7">
    <source>
        <dbReference type="EMBL" id="GMR42783.1"/>
    </source>
</evidence>
<evidence type="ECO:0000256" key="4">
    <source>
        <dbReference type="SAM" id="MobiDB-lite"/>
    </source>
</evidence>
<evidence type="ECO:0000256" key="2">
    <source>
        <dbReference type="PROSITE-ProRule" id="PRU00076"/>
    </source>
</evidence>
<organism evidence="7 8">
    <name type="scientific">Pristionchus mayeri</name>
    <dbReference type="NCBI Taxonomy" id="1317129"/>
    <lineage>
        <taxon>Eukaryota</taxon>
        <taxon>Metazoa</taxon>
        <taxon>Ecdysozoa</taxon>
        <taxon>Nematoda</taxon>
        <taxon>Chromadorea</taxon>
        <taxon>Rhabditida</taxon>
        <taxon>Rhabditina</taxon>
        <taxon>Diplogasteromorpha</taxon>
        <taxon>Diplogasteroidea</taxon>
        <taxon>Neodiplogasteridae</taxon>
        <taxon>Pristionchus</taxon>
    </lineage>
</organism>
<feature type="signal peptide" evidence="5">
    <location>
        <begin position="1"/>
        <end position="21"/>
    </location>
</feature>
<dbReference type="Proteomes" id="UP001328107">
    <property type="component" value="Unassembled WGS sequence"/>
</dbReference>
<evidence type="ECO:0000256" key="1">
    <source>
        <dbReference type="ARBA" id="ARBA00023157"/>
    </source>
</evidence>
<dbReference type="PROSITE" id="PS50026">
    <property type="entry name" value="EGF_3"/>
    <property type="match status" value="1"/>
</dbReference>
<feature type="coiled-coil region" evidence="3">
    <location>
        <begin position="204"/>
        <end position="245"/>
    </location>
</feature>
<dbReference type="EMBL" id="BTRK01000003">
    <property type="protein sequence ID" value="GMR42783.1"/>
    <property type="molecule type" value="Genomic_DNA"/>
</dbReference>
<feature type="non-terminal residue" evidence="7">
    <location>
        <position position="1"/>
    </location>
</feature>
<sequence>RLSWLALAFAIIAVSLDDTLATTDSTSTLPADSTTPQATADDVTTTTGQPDNSDTAAPATDGSTDEPVGPVTTGPQPTGGSSDEPVVPVTRGPEPTEDGSTGETKPAEKTTAKVVTTEKTTVKAGTTTTKEPEPDVESFSVHCDKVTEMCTYTMQVPGLDVDTFTDLITKTNNTEEDVSNFESTDLVNLQVGVTKVYNDAEVTVDYVQSQLDDITAEVKNLETQASALEDAINQLNVAVTNANNSLNKILAKKGSCLYRQCVLKETTTPKPTTTTTVRTTPTPFCKRSENEDICQNEGQCINYYDSYYCECKGNLDGQDYNCNTSACDIFNQPQEPGLIYSPGYNGTNFAVDDCDAAQWKIKAVNSTTSVLTLVGTSFTDNISKLTSESNLQLTVGKYKLKITSKTKIGQISQILENGASATINYSGPATDYFHFEITEKVGPTPSPTPAQAP</sequence>
<feature type="compositionally biased region" description="Low complexity" evidence="4">
    <location>
        <begin position="24"/>
        <end position="36"/>
    </location>
</feature>
<accession>A0AAN5C9F3</accession>
<feature type="domain" description="EGF-like" evidence="6">
    <location>
        <begin position="281"/>
        <end position="323"/>
    </location>
</feature>
<gene>
    <name evidence="7" type="ORF">PMAYCL1PPCAC_12978</name>
</gene>
<name>A0AAN5C9F3_9BILA</name>
<feature type="compositionally biased region" description="Polar residues" evidence="4">
    <location>
        <begin position="42"/>
        <end position="55"/>
    </location>
</feature>
<evidence type="ECO:0000256" key="5">
    <source>
        <dbReference type="SAM" id="SignalP"/>
    </source>
</evidence>
<feature type="compositionally biased region" description="Low complexity" evidence="4">
    <location>
        <begin position="67"/>
        <end position="80"/>
    </location>
</feature>
<dbReference type="InterPro" id="IPR000152">
    <property type="entry name" value="EGF-type_Asp/Asn_hydroxyl_site"/>
</dbReference>
<keyword evidence="5" id="KW-0732">Signal</keyword>
<dbReference type="PROSITE" id="PS00010">
    <property type="entry name" value="ASX_HYDROXYL"/>
    <property type="match status" value="1"/>
</dbReference>
<evidence type="ECO:0000259" key="6">
    <source>
        <dbReference type="PROSITE" id="PS50026"/>
    </source>
</evidence>
<feature type="chain" id="PRO_5042843382" description="EGF-like domain-containing protein" evidence="5">
    <location>
        <begin position="22"/>
        <end position="453"/>
    </location>
</feature>
<evidence type="ECO:0000313" key="8">
    <source>
        <dbReference type="Proteomes" id="UP001328107"/>
    </source>
</evidence>
<keyword evidence="2" id="KW-0245">EGF-like domain</keyword>